<name>A0A0P0VRC1_ORYSJ</name>
<dbReference type="Gramene" id="Os02t0822150-00">
    <property type="protein sequence ID" value="Os02t0822150-00"/>
    <property type="gene ID" value="Os02g0822150"/>
</dbReference>
<keyword evidence="3" id="KW-1185">Reference proteome</keyword>
<accession>A0A0P0VRC1</accession>
<organism evidence="2 3">
    <name type="scientific">Oryza sativa subsp. japonica</name>
    <name type="common">Rice</name>
    <dbReference type="NCBI Taxonomy" id="39947"/>
    <lineage>
        <taxon>Eukaryota</taxon>
        <taxon>Viridiplantae</taxon>
        <taxon>Streptophyta</taxon>
        <taxon>Embryophyta</taxon>
        <taxon>Tracheophyta</taxon>
        <taxon>Spermatophyta</taxon>
        <taxon>Magnoliopsida</taxon>
        <taxon>Liliopsida</taxon>
        <taxon>Poales</taxon>
        <taxon>Poaceae</taxon>
        <taxon>BOP clade</taxon>
        <taxon>Oryzoideae</taxon>
        <taxon>Oryzeae</taxon>
        <taxon>Oryzinae</taxon>
        <taxon>Oryza</taxon>
        <taxon>Oryza sativa</taxon>
    </lineage>
</organism>
<reference evidence="2 3" key="3">
    <citation type="journal article" date="2013" name="Rice">
        <title>Improvement of the Oryza sativa Nipponbare reference genome using next generation sequence and optical map data.</title>
        <authorList>
            <person name="Kawahara Y."/>
            <person name="de la Bastide M."/>
            <person name="Hamilton J.P."/>
            <person name="Kanamori H."/>
            <person name="McCombie W.R."/>
            <person name="Ouyang S."/>
            <person name="Schwartz D.C."/>
            <person name="Tanaka T."/>
            <person name="Wu J."/>
            <person name="Zhou S."/>
            <person name="Childs K.L."/>
            <person name="Davidson R.M."/>
            <person name="Lin H."/>
            <person name="Quesada-Ocampo L."/>
            <person name="Vaillancourt B."/>
            <person name="Sakai H."/>
            <person name="Lee S.S."/>
            <person name="Kim J."/>
            <person name="Numa H."/>
            <person name="Itoh T."/>
            <person name="Buell C.R."/>
            <person name="Matsumoto T."/>
        </authorList>
    </citation>
    <scope>NUCLEOTIDE SEQUENCE [LARGE SCALE GENOMIC DNA]</scope>
    <source>
        <strain evidence="3">cv. Nipponbare</strain>
    </source>
</reference>
<feature type="region of interest" description="Disordered" evidence="1">
    <location>
        <begin position="136"/>
        <end position="162"/>
    </location>
</feature>
<reference evidence="2 3" key="2">
    <citation type="journal article" date="2013" name="Plant Cell Physiol.">
        <title>Rice Annotation Project Database (RAP-DB): an integrative and interactive database for rice genomics.</title>
        <authorList>
            <person name="Sakai H."/>
            <person name="Lee S.S."/>
            <person name="Tanaka T."/>
            <person name="Numa H."/>
            <person name="Kim J."/>
            <person name="Kawahara Y."/>
            <person name="Wakimoto H."/>
            <person name="Yang C.C."/>
            <person name="Iwamoto M."/>
            <person name="Abe T."/>
            <person name="Yamada Y."/>
            <person name="Muto A."/>
            <person name="Inokuchi H."/>
            <person name="Ikemura T."/>
            <person name="Matsumoto T."/>
            <person name="Sasaki T."/>
            <person name="Itoh T."/>
        </authorList>
    </citation>
    <scope>NUCLEOTIDE SEQUENCE [LARGE SCALE GENOMIC DNA]</scope>
    <source>
        <strain evidence="3">cv. Nipponbare</strain>
    </source>
</reference>
<evidence type="ECO:0000313" key="2">
    <source>
        <dbReference type="EMBL" id="BAS81640.1"/>
    </source>
</evidence>
<evidence type="ECO:0000313" key="3">
    <source>
        <dbReference type="Proteomes" id="UP000059680"/>
    </source>
</evidence>
<dbReference type="AlphaFoldDB" id="A0A0P0VRC1"/>
<reference evidence="3" key="1">
    <citation type="journal article" date="2005" name="Nature">
        <title>The map-based sequence of the rice genome.</title>
        <authorList>
            <consortium name="International rice genome sequencing project (IRGSP)"/>
            <person name="Matsumoto T."/>
            <person name="Wu J."/>
            <person name="Kanamori H."/>
            <person name="Katayose Y."/>
            <person name="Fujisawa M."/>
            <person name="Namiki N."/>
            <person name="Mizuno H."/>
            <person name="Yamamoto K."/>
            <person name="Antonio B.A."/>
            <person name="Baba T."/>
            <person name="Sakata K."/>
            <person name="Nagamura Y."/>
            <person name="Aoki H."/>
            <person name="Arikawa K."/>
            <person name="Arita K."/>
            <person name="Bito T."/>
            <person name="Chiden Y."/>
            <person name="Fujitsuka N."/>
            <person name="Fukunaka R."/>
            <person name="Hamada M."/>
            <person name="Harada C."/>
            <person name="Hayashi A."/>
            <person name="Hijishita S."/>
            <person name="Honda M."/>
            <person name="Hosokawa S."/>
            <person name="Ichikawa Y."/>
            <person name="Idonuma A."/>
            <person name="Iijima M."/>
            <person name="Ikeda M."/>
            <person name="Ikeno M."/>
            <person name="Ito K."/>
            <person name="Ito S."/>
            <person name="Ito T."/>
            <person name="Ito Y."/>
            <person name="Ito Y."/>
            <person name="Iwabuchi A."/>
            <person name="Kamiya K."/>
            <person name="Karasawa W."/>
            <person name="Kurita K."/>
            <person name="Katagiri S."/>
            <person name="Kikuta A."/>
            <person name="Kobayashi H."/>
            <person name="Kobayashi N."/>
            <person name="Machita K."/>
            <person name="Maehara T."/>
            <person name="Masukawa M."/>
            <person name="Mizubayashi T."/>
            <person name="Mukai Y."/>
            <person name="Nagasaki H."/>
            <person name="Nagata Y."/>
            <person name="Naito S."/>
            <person name="Nakashima M."/>
            <person name="Nakama Y."/>
            <person name="Nakamichi Y."/>
            <person name="Nakamura M."/>
            <person name="Meguro A."/>
            <person name="Negishi M."/>
            <person name="Ohta I."/>
            <person name="Ohta T."/>
            <person name="Okamoto M."/>
            <person name="Ono N."/>
            <person name="Saji S."/>
            <person name="Sakaguchi M."/>
            <person name="Sakai K."/>
            <person name="Shibata M."/>
            <person name="Shimokawa T."/>
            <person name="Song J."/>
            <person name="Takazaki Y."/>
            <person name="Terasawa K."/>
            <person name="Tsugane M."/>
            <person name="Tsuji K."/>
            <person name="Ueda S."/>
            <person name="Waki K."/>
            <person name="Yamagata H."/>
            <person name="Yamamoto M."/>
            <person name="Yamamoto S."/>
            <person name="Yamane H."/>
            <person name="Yoshiki S."/>
            <person name="Yoshihara R."/>
            <person name="Yukawa K."/>
            <person name="Zhong H."/>
            <person name="Yano M."/>
            <person name="Yuan Q."/>
            <person name="Ouyang S."/>
            <person name="Liu J."/>
            <person name="Jones K.M."/>
            <person name="Gansberger K."/>
            <person name="Moffat K."/>
            <person name="Hill J."/>
            <person name="Bera J."/>
            <person name="Fadrosh D."/>
            <person name="Jin S."/>
            <person name="Johri S."/>
            <person name="Kim M."/>
            <person name="Overton L."/>
            <person name="Reardon M."/>
            <person name="Tsitrin T."/>
            <person name="Vuong H."/>
            <person name="Weaver B."/>
            <person name="Ciecko A."/>
            <person name="Tallon L."/>
            <person name="Jackson J."/>
            <person name="Pai G."/>
            <person name="Aken S.V."/>
            <person name="Utterback T."/>
            <person name="Reidmuller S."/>
            <person name="Feldblyum T."/>
            <person name="Hsiao J."/>
            <person name="Zismann V."/>
            <person name="Iobst S."/>
            <person name="de Vazeille A.R."/>
            <person name="Buell C.R."/>
            <person name="Ying K."/>
            <person name="Li Y."/>
            <person name="Lu T."/>
            <person name="Huang Y."/>
            <person name="Zhao Q."/>
            <person name="Feng Q."/>
            <person name="Zhang L."/>
            <person name="Zhu J."/>
            <person name="Weng Q."/>
            <person name="Mu J."/>
            <person name="Lu Y."/>
            <person name="Fan D."/>
            <person name="Liu Y."/>
            <person name="Guan J."/>
            <person name="Zhang Y."/>
            <person name="Yu S."/>
            <person name="Liu X."/>
            <person name="Zhang Y."/>
            <person name="Hong G."/>
            <person name="Han B."/>
            <person name="Choisne N."/>
            <person name="Demange N."/>
            <person name="Orjeda G."/>
            <person name="Samain S."/>
            <person name="Cattolico L."/>
            <person name="Pelletier E."/>
            <person name="Couloux A."/>
            <person name="Segurens B."/>
            <person name="Wincker P."/>
            <person name="D'Hont A."/>
            <person name="Scarpelli C."/>
            <person name="Weissenbach J."/>
            <person name="Salanoubat M."/>
            <person name="Quetier F."/>
            <person name="Yu Y."/>
            <person name="Kim H.R."/>
            <person name="Rambo T."/>
            <person name="Currie J."/>
            <person name="Collura K."/>
            <person name="Luo M."/>
            <person name="Yang T."/>
            <person name="Ammiraju J.S.S."/>
            <person name="Engler F."/>
            <person name="Soderlund C."/>
            <person name="Wing R.A."/>
            <person name="Palmer L.E."/>
            <person name="de la Bastide M."/>
            <person name="Spiegel L."/>
            <person name="Nascimento L."/>
            <person name="Zutavern T."/>
            <person name="O'Shaughnessy A."/>
            <person name="Dike S."/>
            <person name="Dedhia N."/>
            <person name="Preston R."/>
            <person name="Balija V."/>
            <person name="McCombie W.R."/>
            <person name="Chow T."/>
            <person name="Chen H."/>
            <person name="Chung M."/>
            <person name="Chen C."/>
            <person name="Shaw J."/>
            <person name="Wu H."/>
            <person name="Hsiao K."/>
            <person name="Chao Y."/>
            <person name="Chu M."/>
            <person name="Cheng C."/>
            <person name="Hour A."/>
            <person name="Lee P."/>
            <person name="Lin S."/>
            <person name="Lin Y."/>
            <person name="Liou J."/>
            <person name="Liu S."/>
            <person name="Hsing Y."/>
            <person name="Raghuvanshi S."/>
            <person name="Mohanty A."/>
            <person name="Bharti A.K."/>
            <person name="Gaur A."/>
            <person name="Gupta V."/>
            <person name="Kumar D."/>
            <person name="Ravi V."/>
            <person name="Vij S."/>
            <person name="Kapur A."/>
            <person name="Khurana P."/>
            <person name="Khurana P."/>
            <person name="Khurana J.P."/>
            <person name="Tyagi A.K."/>
            <person name="Gaikwad K."/>
            <person name="Singh A."/>
            <person name="Dalal V."/>
            <person name="Srivastava S."/>
            <person name="Dixit A."/>
            <person name="Pal A.K."/>
            <person name="Ghazi I.A."/>
            <person name="Yadav M."/>
            <person name="Pandit A."/>
            <person name="Bhargava A."/>
            <person name="Sureshbabu K."/>
            <person name="Batra K."/>
            <person name="Sharma T.R."/>
            <person name="Mohapatra T."/>
            <person name="Singh N.K."/>
            <person name="Messing J."/>
            <person name="Nelson A.B."/>
            <person name="Fuks G."/>
            <person name="Kavchok S."/>
            <person name="Keizer G."/>
            <person name="Linton E."/>
            <person name="Llaca V."/>
            <person name="Song R."/>
            <person name="Tanyolac B."/>
            <person name="Young S."/>
            <person name="Ho-Il K."/>
            <person name="Hahn J.H."/>
            <person name="Sangsakoo G."/>
            <person name="Vanavichit A."/>
            <person name="de Mattos Luiz.A.T."/>
            <person name="Zimmer P.D."/>
            <person name="Malone G."/>
            <person name="Dellagostin O."/>
            <person name="de Oliveira A.C."/>
            <person name="Bevan M."/>
            <person name="Bancroft I."/>
            <person name="Minx P."/>
            <person name="Cordum H."/>
            <person name="Wilson R."/>
            <person name="Cheng Z."/>
            <person name="Jin W."/>
            <person name="Jiang J."/>
            <person name="Leong S.A."/>
            <person name="Iwama H."/>
            <person name="Gojobori T."/>
            <person name="Itoh T."/>
            <person name="Niimura Y."/>
            <person name="Fujii Y."/>
            <person name="Habara T."/>
            <person name="Sakai H."/>
            <person name="Sato Y."/>
            <person name="Wilson G."/>
            <person name="Kumar K."/>
            <person name="McCouch S."/>
            <person name="Juretic N."/>
            <person name="Hoen D."/>
            <person name="Wright S."/>
            <person name="Bruskiewich R."/>
            <person name="Bureau T."/>
            <person name="Miyao A."/>
            <person name="Hirochika H."/>
            <person name="Nishikawa T."/>
            <person name="Kadowaki K."/>
            <person name="Sugiura M."/>
            <person name="Burr B."/>
            <person name="Sasaki T."/>
        </authorList>
    </citation>
    <scope>NUCLEOTIDE SEQUENCE [LARGE SCALE GENOMIC DNA]</scope>
    <source>
        <strain evidence="3">cv. Nipponbare</strain>
    </source>
</reference>
<gene>
    <name evidence="2" type="ordered locus">Os02g0822150</name>
    <name evidence="2" type="ORF">OSNPB_020822150</name>
</gene>
<protein>
    <submittedName>
        <fullName evidence="2">Os02g0822150 protein</fullName>
    </submittedName>
</protein>
<dbReference type="EMBL" id="AP014958">
    <property type="protein sequence ID" value="BAS81640.1"/>
    <property type="molecule type" value="Genomic_DNA"/>
</dbReference>
<evidence type="ECO:0000256" key="1">
    <source>
        <dbReference type="SAM" id="MobiDB-lite"/>
    </source>
</evidence>
<sequence>MRASAAVMALHDMLRPNSSATSMLNVMTYTPVFHTVLFHCSMASSFSSTHRNACSSFILTPPPTPPRLWWIPTTTAASAASGLLLESPLLVTGTGFTGSNTSQSGDDSELPGCWWWWWWEEERGCDMVAGEKRWEVTSSSSTTSVGTGATTSTHFSSERWRQ</sequence>
<feature type="compositionally biased region" description="Low complexity" evidence="1">
    <location>
        <begin position="136"/>
        <end position="153"/>
    </location>
</feature>
<dbReference type="PaxDb" id="39947-A0A0P0VRC1"/>
<proteinExistence type="predicted"/>
<dbReference type="Proteomes" id="UP000059680">
    <property type="component" value="Chromosome 2"/>
</dbReference>
<dbReference type="InParanoid" id="A0A0P0VRC1"/>